<accession>A0A9P6MDH5</accession>
<evidence type="ECO:0000256" key="3">
    <source>
        <dbReference type="ARBA" id="ARBA00023216"/>
    </source>
</evidence>
<dbReference type="PANTHER" id="PTHR10502:SF102">
    <property type="entry name" value="ANNEXIN B11"/>
    <property type="match status" value="1"/>
</dbReference>
<dbReference type="EMBL" id="JAAAHW010001985">
    <property type="protein sequence ID" value="KAF9992989.1"/>
    <property type="molecule type" value="Genomic_DNA"/>
</dbReference>
<dbReference type="PANTHER" id="PTHR10502">
    <property type="entry name" value="ANNEXIN"/>
    <property type="match status" value="1"/>
</dbReference>
<dbReference type="SUPFAM" id="SSF47874">
    <property type="entry name" value="Annexin"/>
    <property type="match status" value="1"/>
</dbReference>
<dbReference type="SMART" id="SM00335">
    <property type="entry name" value="ANX"/>
    <property type="match status" value="2"/>
</dbReference>
<dbReference type="Proteomes" id="UP000749646">
    <property type="component" value="Unassembled WGS sequence"/>
</dbReference>
<dbReference type="InterPro" id="IPR037104">
    <property type="entry name" value="Annexin_sf"/>
</dbReference>
<feature type="non-terminal residue" evidence="4">
    <location>
        <position position="1"/>
    </location>
</feature>
<sequence>MAPLQYAPTMAPMHHAPTMAPLPNYFSPTASGVPTPQQDAETIHRACKGIGTNEKAVISVVVYKQFYGKDLVEVLDKETSGNFGKTLHYLILPPIHLDAELLYDAIVGPGTNERCLIHVLLGRTNADMAALKNLYFAKYHKALESDVKSDVSGYLEKLFMVSIQ</sequence>
<dbReference type="GO" id="GO:0005509">
    <property type="term" value="F:calcium ion binding"/>
    <property type="evidence" value="ECO:0007669"/>
    <property type="project" value="InterPro"/>
</dbReference>
<keyword evidence="3" id="KW-0041">Annexin</keyword>
<dbReference type="Pfam" id="PF00191">
    <property type="entry name" value="Annexin"/>
    <property type="match status" value="1"/>
</dbReference>
<dbReference type="Gene3D" id="1.10.220.10">
    <property type="entry name" value="Annexin"/>
    <property type="match status" value="3"/>
</dbReference>
<dbReference type="GO" id="GO:0001786">
    <property type="term" value="F:phosphatidylserine binding"/>
    <property type="evidence" value="ECO:0007669"/>
    <property type="project" value="TreeGrafter"/>
</dbReference>
<evidence type="ECO:0000256" key="1">
    <source>
        <dbReference type="ARBA" id="ARBA00007831"/>
    </source>
</evidence>
<gene>
    <name evidence="4" type="primary">ANXA11</name>
    <name evidence="4" type="ORF">BGZ65_011549</name>
</gene>
<dbReference type="GO" id="GO:0005737">
    <property type="term" value="C:cytoplasm"/>
    <property type="evidence" value="ECO:0007669"/>
    <property type="project" value="TreeGrafter"/>
</dbReference>
<comment type="caution">
    <text evidence="4">The sequence shown here is derived from an EMBL/GenBank/DDBJ whole genome shotgun (WGS) entry which is preliminary data.</text>
</comment>
<name>A0A9P6MDH5_9FUNG</name>
<reference evidence="4" key="1">
    <citation type="journal article" date="2020" name="Fungal Divers.">
        <title>Resolving the Mortierellaceae phylogeny through synthesis of multi-gene phylogenetics and phylogenomics.</title>
        <authorList>
            <person name="Vandepol N."/>
            <person name="Liber J."/>
            <person name="Desiro A."/>
            <person name="Na H."/>
            <person name="Kennedy M."/>
            <person name="Barry K."/>
            <person name="Grigoriev I.V."/>
            <person name="Miller A.N."/>
            <person name="O'Donnell K."/>
            <person name="Stajich J.E."/>
            <person name="Bonito G."/>
        </authorList>
    </citation>
    <scope>NUCLEOTIDE SEQUENCE</scope>
    <source>
        <strain evidence="4">MES-2147</strain>
    </source>
</reference>
<protein>
    <submittedName>
        <fullName evidence="4">Annexin A11</fullName>
    </submittedName>
</protein>
<dbReference type="GO" id="GO:0005886">
    <property type="term" value="C:plasma membrane"/>
    <property type="evidence" value="ECO:0007669"/>
    <property type="project" value="TreeGrafter"/>
</dbReference>
<dbReference type="AlphaFoldDB" id="A0A9P6MDH5"/>
<dbReference type="FunFam" id="1.10.220.10:FF:000005">
    <property type="entry name" value="Annexin"/>
    <property type="match status" value="1"/>
</dbReference>
<keyword evidence="2" id="KW-0677">Repeat</keyword>
<dbReference type="InterPro" id="IPR018502">
    <property type="entry name" value="Annexin_repeat"/>
</dbReference>
<evidence type="ECO:0000256" key="2">
    <source>
        <dbReference type="ARBA" id="ARBA00022737"/>
    </source>
</evidence>
<proteinExistence type="inferred from homology"/>
<dbReference type="OrthoDB" id="37886at2759"/>
<organism evidence="4 5">
    <name type="scientific">Modicella reniformis</name>
    <dbReference type="NCBI Taxonomy" id="1440133"/>
    <lineage>
        <taxon>Eukaryota</taxon>
        <taxon>Fungi</taxon>
        <taxon>Fungi incertae sedis</taxon>
        <taxon>Mucoromycota</taxon>
        <taxon>Mortierellomycotina</taxon>
        <taxon>Mortierellomycetes</taxon>
        <taxon>Mortierellales</taxon>
        <taxon>Mortierellaceae</taxon>
        <taxon>Modicella</taxon>
    </lineage>
</organism>
<comment type="similarity">
    <text evidence="1">Belongs to the annexin family.</text>
</comment>
<dbReference type="PROSITE" id="PS51897">
    <property type="entry name" value="ANNEXIN_2"/>
    <property type="match status" value="1"/>
</dbReference>
<evidence type="ECO:0000313" key="5">
    <source>
        <dbReference type="Proteomes" id="UP000749646"/>
    </source>
</evidence>
<evidence type="ECO:0000313" key="4">
    <source>
        <dbReference type="EMBL" id="KAF9992989.1"/>
    </source>
</evidence>
<keyword evidence="5" id="KW-1185">Reference proteome</keyword>
<dbReference type="GO" id="GO:0005544">
    <property type="term" value="F:calcium-dependent phospholipid binding"/>
    <property type="evidence" value="ECO:0007669"/>
    <property type="project" value="InterPro"/>
</dbReference>